<organism evidence="1 2">
    <name type="scientific">Malassezia cuniculi</name>
    <dbReference type="NCBI Taxonomy" id="948313"/>
    <lineage>
        <taxon>Eukaryota</taxon>
        <taxon>Fungi</taxon>
        <taxon>Dikarya</taxon>
        <taxon>Basidiomycota</taxon>
        <taxon>Ustilaginomycotina</taxon>
        <taxon>Malasseziomycetes</taxon>
        <taxon>Malasseziales</taxon>
        <taxon>Malasseziaceae</taxon>
        <taxon>Malassezia</taxon>
    </lineage>
</organism>
<proteinExistence type="predicted"/>
<evidence type="ECO:0000313" key="2">
    <source>
        <dbReference type="Proteomes" id="UP001219933"/>
    </source>
</evidence>
<keyword evidence="2" id="KW-1185">Reference proteome</keyword>
<evidence type="ECO:0000313" key="1">
    <source>
        <dbReference type="EMBL" id="WFD35580.1"/>
    </source>
</evidence>
<evidence type="ECO:0008006" key="3">
    <source>
        <dbReference type="Google" id="ProtNLM"/>
    </source>
</evidence>
<dbReference type="Gene3D" id="2.40.50.140">
    <property type="entry name" value="Nucleic acid-binding proteins"/>
    <property type="match status" value="1"/>
</dbReference>
<name>A0AAF0J6Z2_9BASI</name>
<gene>
    <name evidence="1" type="ORF">MCUN1_002436</name>
</gene>
<dbReference type="AlphaFoldDB" id="A0AAF0J6Z2"/>
<protein>
    <recommendedName>
        <fullName evidence="3">CST complex subunit Stn1 N-terminal domain-containing protein</fullName>
    </recommendedName>
</protein>
<reference evidence="1" key="1">
    <citation type="submission" date="2023-03" db="EMBL/GenBank/DDBJ databases">
        <title>Mating type loci evolution in Malassezia.</title>
        <authorList>
            <person name="Coelho M.A."/>
        </authorList>
    </citation>
    <scope>NUCLEOTIDE SEQUENCE</scope>
    <source>
        <strain evidence="1">CBS 11721</strain>
    </source>
</reference>
<sequence length="298" mass="32224">MDSAALYRELRWACDPAHAVECCVRDVLCMPRIDAGGQSLGLFRHGRWPCAVAIIVGLVVATTLTESRCIYTIDDGTACIDAACDLELYVSDIVGVDPCYMPKRLVRHETLDVGTFVRAQGRISGSDRYLAGASVSQVGPNDEVCHWARVVTLATELYARAPAMHAHANACVSSSSSPPPPPPCRPAPCVHDEKLKHALHTSTQVHEHPTVGSFVAILQTYLDTCAADAVSIDTLIADDTLRRYARRVVASKLALGAARGHNPRRLVRRVFAHALQSLVRRGVLAASGATHEYTIQPT</sequence>
<dbReference type="Proteomes" id="UP001219933">
    <property type="component" value="Chromosome 3"/>
</dbReference>
<dbReference type="InterPro" id="IPR012340">
    <property type="entry name" value="NA-bd_OB-fold"/>
</dbReference>
<accession>A0AAF0J6Z2</accession>
<dbReference type="EMBL" id="CP119879">
    <property type="protein sequence ID" value="WFD35580.1"/>
    <property type="molecule type" value="Genomic_DNA"/>
</dbReference>